<name>A0ABQ6CDY5_9HYPH</name>
<feature type="chain" id="PRO_5045122740" description="Transglycosylase SLT domain-containing protein" evidence="3">
    <location>
        <begin position="27"/>
        <end position="297"/>
    </location>
</feature>
<dbReference type="RefSeq" id="WP_284310707.1">
    <property type="nucleotide sequence ID" value="NZ_BSPC01000007.1"/>
</dbReference>
<dbReference type="EMBL" id="BSPC01000007">
    <property type="protein sequence ID" value="GLS17872.1"/>
    <property type="molecule type" value="Genomic_DNA"/>
</dbReference>
<evidence type="ECO:0000313" key="5">
    <source>
        <dbReference type="EMBL" id="GLS17872.1"/>
    </source>
</evidence>
<keyword evidence="3" id="KW-0732">Signal</keyword>
<feature type="region of interest" description="Disordered" evidence="2">
    <location>
        <begin position="54"/>
        <end position="130"/>
    </location>
</feature>
<proteinExistence type="inferred from homology"/>
<feature type="compositionally biased region" description="Low complexity" evidence="2">
    <location>
        <begin position="54"/>
        <end position="68"/>
    </location>
</feature>
<protein>
    <recommendedName>
        <fullName evidence="4">Transglycosylase SLT domain-containing protein</fullName>
    </recommendedName>
</protein>
<feature type="signal peptide" evidence="3">
    <location>
        <begin position="1"/>
        <end position="26"/>
    </location>
</feature>
<evidence type="ECO:0000259" key="4">
    <source>
        <dbReference type="Pfam" id="PF01464"/>
    </source>
</evidence>
<dbReference type="InterPro" id="IPR008258">
    <property type="entry name" value="Transglycosylase_SLT_dom_1"/>
</dbReference>
<organism evidence="5 6">
    <name type="scientific">Labrys miyagiensis</name>
    <dbReference type="NCBI Taxonomy" id="346912"/>
    <lineage>
        <taxon>Bacteria</taxon>
        <taxon>Pseudomonadati</taxon>
        <taxon>Pseudomonadota</taxon>
        <taxon>Alphaproteobacteria</taxon>
        <taxon>Hyphomicrobiales</taxon>
        <taxon>Xanthobacteraceae</taxon>
        <taxon>Labrys</taxon>
    </lineage>
</organism>
<evidence type="ECO:0000256" key="2">
    <source>
        <dbReference type="SAM" id="MobiDB-lite"/>
    </source>
</evidence>
<dbReference type="InterPro" id="IPR023346">
    <property type="entry name" value="Lysozyme-like_dom_sf"/>
</dbReference>
<gene>
    <name evidence="5" type="ORF">GCM10007874_08880</name>
</gene>
<evidence type="ECO:0000256" key="3">
    <source>
        <dbReference type="SAM" id="SignalP"/>
    </source>
</evidence>
<evidence type="ECO:0000256" key="1">
    <source>
        <dbReference type="ARBA" id="ARBA00009387"/>
    </source>
</evidence>
<dbReference type="Pfam" id="PF01464">
    <property type="entry name" value="SLT"/>
    <property type="match status" value="1"/>
</dbReference>
<comment type="caution">
    <text evidence="5">The sequence shown here is derived from an EMBL/GenBank/DDBJ whole genome shotgun (WGS) entry which is preliminary data.</text>
</comment>
<feature type="domain" description="Transglycosylase SLT" evidence="4">
    <location>
        <begin position="184"/>
        <end position="276"/>
    </location>
</feature>
<accession>A0ABQ6CDY5</accession>
<reference evidence="6" key="1">
    <citation type="journal article" date="2019" name="Int. J. Syst. Evol. Microbiol.">
        <title>The Global Catalogue of Microorganisms (GCM) 10K type strain sequencing project: providing services to taxonomists for standard genome sequencing and annotation.</title>
        <authorList>
            <consortium name="The Broad Institute Genomics Platform"/>
            <consortium name="The Broad Institute Genome Sequencing Center for Infectious Disease"/>
            <person name="Wu L."/>
            <person name="Ma J."/>
        </authorList>
    </citation>
    <scope>NUCLEOTIDE SEQUENCE [LARGE SCALE GENOMIC DNA]</scope>
    <source>
        <strain evidence="6">NBRC 101365</strain>
    </source>
</reference>
<evidence type="ECO:0000313" key="6">
    <source>
        <dbReference type="Proteomes" id="UP001156882"/>
    </source>
</evidence>
<comment type="similarity">
    <text evidence="1">Belongs to the virb1 family.</text>
</comment>
<dbReference type="Gene3D" id="1.10.530.10">
    <property type="match status" value="1"/>
</dbReference>
<feature type="compositionally biased region" description="Low complexity" evidence="2">
    <location>
        <begin position="75"/>
        <end position="123"/>
    </location>
</feature>
<dbReference type="Proteomes" id="UP001156882">
    <property type="component" value="Unassembled WGS sequence"/>
</dbReference>
<keyword evidence="6" id="KW-1185">Reference proteome</keyword>
<dbReference type="SUPFAM" id="SSF53955">
    <property type="entry name" value="Lysozyme-like"/>
    <property type="match status" value="1"/>
</dbReference>
<sequence length="297" mass="30350">MKAPLKRLLVGCVALGLMAAPGLASADDTVPVPPAKAAAKPKAKPLLRAKATATKAAKPAGAGTLLLPQPEPMDAGLAATPTAAKSAAGKPFAAKPPATKPSATTMPVAADASPASSGSSVAATPLPPSRPLELVKLDRAGQMSPTEDDLQTASIPVSGPLGVRVSAETLTRQGPGTGDPVDALISKHAQRYGLPESLLRRVVKRESGGNPHLRHGPYLGLMQMRLDTARGMGYNGGAEGLLDADTSLTYGAAYLANAWRVSGGNPDRAVSLYSGGYYYEAKRKGMLPRLIKGVPAK</sequence>